<proteinExistence type="predicted"/>
<feature type="region of interest" description="Disordered" evidence="2">
    <location>
        <begin position="147"/>
        <end position="183"/>
    </location>
</feature>
<keyword evidence="1" id="KW-0175">Coiled coil</keyword>
<sequence length="283" mass="32368">MFSHHQYYPISEDAYLHQLQHRKAAIEAEERAILQRQQQQAYLRRIEQQEEQERQLRLAQAEAEYRRRLHEAQQIKRFQKHEILCSHAQPQPEPRVRQRYHAPQPAAVRSAPQCIRFAKQSQAPAPRQSSEGNALDFVIKSLLGHNQQAAPAREPQLRVSPRRRVAQPSPTLAPVERQKPPSAPTAVDFMTELFQAFSEMNEPATAHNSDSPLPRSPRTLKQSAFKVASSTKAFQASTPPAAPKAEEDLNLMDILSMFLGPQVRYIVTRSVHSSTDNYTYRLS</sequence>
<protein>
    <submittedName>
        <fullName evidence="3">Uncharacterized protein</fullName>
    </submittedName>
</protein>
<evidence type="ECO:0000313" key="3">
    <source>
        <dbReference type="EMBL" id="TFL03611.1"/>
    </source>
</evidence>
<feature type="non-terminal residue" evidence="3">
    <location>
        <position position="283"/>
    </location>
</feature>
<gene>
    <name evidence="3" type="ORF">BDV98DRAFT_649100</name>
</gene>
<evidence type="ECO:0000256" key="1">
    <source>
        <dbReference type="SAM" id="Coils"/>
    </source>
</evidence>
<feature type="coiled-coil region" evidence="1">
    <location>
        <begin position="39"/>
        <end position="66"/>
    </location>
</feature>
<evidence type="ECO:0000313" key="4">
    <source>
        <dbReference type="Proteomes" id="UP000305067"/>
    </source>
</evidence>
<dbReference type="EMBL" id="ML178820">
    <property type="protein sequence ID" value="TFL03611.1"/>
    <property type="molecule type" value="Genomic_DNA"/>
</dbReference>
<reference evidence="3 4" key="1">
    <citation type="journal article" date="2019" name="Nat. Ecol. Evol.">
        <title>Megaphylogeny resolves global patterns of mushroom evolution.</title>
        <authorList>
            <person name="Varga T."/>
            <person name="Krizsan K."/>
            <person name="Foldi C."/>
            <person name="Dima B."/>
            <person name="Sanchez-Garcia M."/>
            <person name="Sanchez-Ramirez S."/>
            <person name="Szollosi G.J."/>
            <person name="Szarkandi J.G."/>
            <person name="Papp V."/>
            <person name="Albert L."/>
            <person name="Andreopoulos W."/>
            <person name="Angelini C."/>
            <person name="Antonin V."/>
            <person name="Barry K.W."/>
            <person name="Bougher N.L."/>
            <person name="Buchanan P."/>
            <person name="Buyck B."/>
            <person name="Bense V."/>
            <person name="Catcheside P."/>
            <person name="Chovatia M."/>
            <person name="Cooper J."/>
            <person name="Damon W."/>
            <person name="Desjardin D."/>
            <person name="Finy P."/>
            <person name="Geml J."/>
            <person name="Haridas S."/>
            <person name="Hughes K."/>
            <person name="Justo A."/>
            <person name="Karasinski D."/>
            <person name="Kautmanova I."/>
            <person name="Kiss B."/>
            <person name="Kocsube S."/>
            <person name="Kotiranta H."/>
            <person name="LaButti K.M."/>
            <person name="Lechner B.E."/>
            <person name="Liimatainen K."/>
            <person name="Lipzen A."/>
            <person name="Lukacs Z."/>
            <person name="Mihaltcheva S."/>
            <person name="Morgado L.N."/>
            <person name="Niskanen T."/>
            <person name="Noordeloos M.E."/>
            <person name="Ohm R.A."/>
            <person name="Ortiz-Santana B."/>
            <person name="Ovrebo C."/>
            <person name="Racz N."/>
            <person name="Riley R."/>
            <person name="Savchenko A."/>
            <person name="Shiryaev A."/>
            <person name="Soop K."/>
            <person name="Spirin V."/>
            <person name="Szebenyi C."/>
            <person name="Tomsovsky M."/>
            <person name="Tulloss R.E."/>
            <person name="Uehling J."/>
            <person name="Grigoriev I.V."/>
            <person name="Vagvolgyi C."/>
            <person name="Papp T."/>
            <person name="Martin F.M."/>
            <person name="Miettinen O."/>
            <person name="Hibbett D.S."/>
            <person name="Nagy L.G."/>
        </authorList>
    </citation>
    <scope>NUCLEOTIDE SEQUENCE [LARGE SCALE GENOMIC DNA]</scope>
    <source>
        <strain evidence="3 4">CBS 309.79</strain>
    </source>
</reference>
<accession>A0A5C3QSX0</accession>
<name>A0A5C3QSX0_9AGAR</name>
<evidence type="ECO:0000256" key="2">
    <source>
        <dbReference type="SAM" id="MobiDB-lite"/>
    </source>
</evidence>
<organism evidence="3 4">
    <name type="scientific">Pterulicium gracile</name>
    <dbReference type="NCBI Taxonomy" id="1884261"/>
    <lineage>
        <taxon>Eukaryota</taxon>
        <taxon>Fungi</taxon>
        <taxon>Dikarya</taxon>
        <taxon>Basidiomycota</taxon>
        <taxon>Agaricomycotina</taxon>
        <taxon>Agaricomycetes</taxon>
        <taxon>Agaricomycetidae</taxon>
        <taxon>Agaricales</taxon>
        <taxon>Pleurotineae</taxon>
        <taxon>Pterulaceae</taxon>
        <taxon>Pterulicium</taxon>
    </lineage>
</organism>
<keyword evidence="4" id="KW-1185">Reference proteome</keyword>
<dbReference type="Proteomes" id="UP000305067">
    <property type="component" value="Unassembled WGS sequence"/>
</dbReference>
<dbReference type="AlphaFoldDB" id="A0A5C3QSX0"/>